<feature type="transmembrane region" description="Helical" evidence="9">
    <location>
        <begin position="329"/>
        <end position="349"/>
    </location>
</feature>
<dbReference type="PANTHER" id="PTHR42703">
    <property type="entry name" value="NADH DEHYDROGENASE"/>
    <property type="match status" value="1"/>
</dbReference>
<feature type="region of interest" description="Disordered" evidence="8">
    <location>
        <begin position="446"/>
        <end position="466"/>
    </location>
</feature>
<dbReference type="EMBL" id="BAABKP010000001">
    <property type="protein sequence ID" value="GAA4787505.1"/>
    <property type="molecule type" value="Genomic_DNA"/>
</dbReference>
<name>A0ABP9AXS2_9MICC</name>
<comment type="subcellular location">
    <subcellularLocation>
        <location evidence="1">Cell membrane</location>
        <topology evidence="1">Multi-pass membrane protein</topology>
    </subcellularLocation>
    <subcellularLocation>
        <location evidence="7">Membrane</location>
        <topology evidence="7">Multi-pass membrane protein</topology>
    </subcellularLocation>
</comment>
<feature type="transmembrane region" description="Helical" evidence="9">
    <location>
        <begin position="240"/>
        <end position="261"/>
    </location>
</feature>
<feature type="transmembrane region" description="Helical" evidence="9">
    <location>
        <begin position="6"/>
        <end position="23"/>
    </location>
</feature>
<dbReference type="InterPro" id="IPR003918">
    <property type="entry name" value="NADH_UbQ_OxRdtase"/>
</dbReference>
<sequence>MELAQLAPLSVIVLFMAAALTFISKKDKTQRLIAFFAVAGVLIFEILMLFSVWNLEPQIVFIAGWEAPFGITLVVDQLSALMLVVSSTISLAVLVFATGQNLADGDDEVPISVFYPTYLMLLAGVSNAFLAGDLFNLYVGFEILLMASYVLITMNANTPRIRAGVTYVVVSVVSSLLFLTAIGFIYASVGTINMADLSLKLGTLPEGTQMQLHLMLLIAFGIKAAVFPLSLWLPDSYPTAPAPVTAVFAGLLTKVGVYAIIRTETLLFPGGQLSTLLGVVAGLTLLVGILGALAQGDIKRLLSFILISHIGYMIWGISLNNELGLTTVVFYIAHHIVIQTGLFMVVGLIERRAGSTNLRRLGGLIKISPFLALLYFVHAINLGGIPPFSSFIGKAGFIEASVQNGGALAYINAGIGVLVSLLTLLALARVWNKAFWRPAKDAEQPTPALVRAEHTGEQPDETDSKNIPASMMVSTVSLVSVGVLITVFAGPLYNLSDRASDNLVNPDRYISAVLGEDAPTREQFINEQVNLNGSQEVNQ</sequence>
<evidence type="ECO:0000313" key="11">
    <source>
        <dbReference type="EMBL" id="GAA4787505.1"/>
    </source>
</evidence>
<feature type="transmembrane region" description="Helical" evidence="9">
    <location>
        <begin position="301"/>
        <end position="317"/>
    </location>
</feature>
<evidence type="ECO:0000256" key="5">
    <source>
        <dbReference type="ARBA" id="ARBA00022989"/>
    </source>
</evidence>
<comment type="similarity">
    <text evidence="2">Belongs to the CPA3 antiporters (TC 2.A.63) subunit D family.</text>
</comment>
<evidence type="ECO:0000256" key="1">
    <source>
        <dbReference type="ARBA" id="ARBA00004651"/>
    </source>
</evidence>
<feature type="transmembrane region" description="Helical" evidence="9">
    <location>
        <begin position="370"/>
        <end position="389"/>
    </location>
</feature>
<keyword evidence="3" id="KW-1003">Cell membrane</keyword>
<feature type="transmembrane region" description="Helical" evidence="9">
    <location>
        <begin position="212"/>
        <end position="233"/>
    </location>
</feature>
<dbReference type="RefSeq" id="WP_345443420.1">
    <property type="nucleotide sequence ID" value="NZ_BAABKP010000001.1"/>
</dbReference>
<evidence type="ECO:0000313" key="12">
    <source>
        <dbReference type="Proteomes" id="UP001500187"/>
    </source>
</evidence>
<feature type="transmembrane region" description="Helical" evidence="9">
    <location>
        <begin position="273"/>
        <end position="294"/>
    </location>
</feature>
<dbReference type="Pfam" id="PF00361">
    <property type="entry name" value="Proton_antipo_M"/>
    <property type="match status" value="1"/>
</dbReference>
<feature type="domain" description="NADH:quinone oxidoreductase/Mrp antiporter transmembrane" evidence="10">
    <location>
        <begin position="131"/>
        <end position="410"/>
    </location>
</feature>
<evidence type="ECO:0000256" key="2">
    <source>
        <dbReference type="ARBA" id="ARBA00005346"/>
    </source>
</evidence>
<feature type="transmembrane region" description="Helical" evidence="9">
    <location>
        <begin position="164"/>
        <end position="192"/>
    </location>
</feature>
<feature type="transmembrane region" description="Helical" evidence="9">
    <location>
        <begin position="135"/>
        <end position="152"/>
    </location>
</feature>
<protein>
    <submittedName>
        <fullName evidence="11">Na+/H+ antiporter subunit D</fullName>
    </submittedName>
</protein>
<feature type="transmembrane region" description="Helical" evidence="9">
    <location>
        <begin position="471"/>
        <end position="493"/>
    </location>
</feature>
<feature type="transmembrane region" description="Helical" evidence="9">
    <location>
        <begin position="32"/>
        <end position="53"/>
    </location>
</feature>
<keyword evidence="4 7" id="KW-0812">Transmembrane</keyword>
<dbReference type="InterPro" id="IPR050586">
    <property type="entry name" value="CPA3_Na-H_Antiporter_D"/>
</dbReference>
<keyword evidence="6 9" id="KW-0472">Membrane</keyword>
<evidence type="ECO:0000256" key="7">
    <source>
        <dbReference type="RuleBase" id="RU000320"/>
    </source>
</evidence>
<evidence type="ECO:0000256" key="3">
    <source>
        <dbReference type="ARBA" id="ARBA00022475"/>
    </source>
</evidence>
<feature type="transmembrane region" description="Helical" evidence="9">
    <location>
        <begin position="409"/>
        <end position="431"/>
    </location>
</feature>
<evidence type="ECO:0000259" key="10">
    <source>
        <dbReference type="Pfam" id="PF00361"/>
    </source>
</evidence>
<evidence type="ECO:0000256" key="4">
    <source>
        <dbReference type="ARBA" id="ARBA00022692"/>
    </source>
</evidence>
<feature type="transmembrane region" description="Helical" evidence="9">
    <location>
        <begin position="109"/>
        <end position="129"/>
    </location>
</feature>
<accession>A0ABP9AXS2</accession>
<evidence type="ECO:0000256" key="8">
    <source>
        <dbReference type="SAM" id="MobiDB-lite"/>
    </source>
</evidence>
<evidence type="ECO:0000256" key="9">
    <source>
        <dbReference type="SAM" id="Phobius"/>
    </source>
</evidence>
<gene>
    <name evidence="11" type="ORF">GCM10023352_01330</name>
</gene>
<evidence type="ECO:0000256" key="6">
    <source>
        <dbReference type="ARBA" id="ARBA00023136"/>
    </source>
</evidence>
<organism evidence="11 12">
    <name type="scientific">Rothia endophytica</name>
    <dbReference type="NCBI Taxonomy" id="1324766"/>
    <lineage>
        <taxon>Bacteria</taxon>
        <taxon>Bacillati</taxon>
        <taxon>Actinomycetota</taxon>
        <taxon>Actinomycetes</taxon>
        <taxon>Micrococcales</taxon>
        <taxon>Micrococcaceae</taxon>
        <taxon>Rothia</taxon>
    </lineage>
</organism>
<comment type="caution">
    <text evidence="11">The sequence shown here is derived from an EMBL/GenBank/DDBJ whole genome shotgun (WGS) entry which is preliminary data.</text>
</comment>
<dbReference type="NCBIfam" id="NF009308">
    <property type="entry name" value="PRK12665.1"/>
    <property type="match status" value="1"/>
</dbReference>
<proteinExistence type="inferred from homology"/>
<dbReference type="PANTHER" id="PTHR42703:SF1">
    <property type="entry name" value="NA(+)_H(+) ANTIPORTER SUBUNIT D1"/>
    <property type="match status" value="1"/>
</dbReference>
<dbReference type="PRINTS" id="PR01437">
    <property type="entry name" value="NUOXDRDTASE4"/>
</dbReference>
<dbReference type="InterPro" id="IPR001750">
    <property type="entry name" value="ND/Mrp_TM"/>
</dbReference>
<dbReference type="Proteomes" id="UP001500187">
    <property type="component" value="Unassembled WGS sequence"/>
</dbReference>
<reference evidence="12" key="1">
    <citation type="journal article" date="2019" name="Int. J. Syst. Evol. Microbiol.">
        <title>The Global Catalogue of Microorganisms (GCM) 10K type strain sequencing project: providing services to taxonomists for standard genome sequencing and annotation.</title>
        <authorList>
            <consortium name="The Broad Institute Genomics Platform"/>
            <consortium name="The Broad Institute Genome Sequencing Center for Infectious Disease"/>
            <person name="Wu L."/>
            <person name="Ma J."/>
        </authorList>
    </citation>
    <scope>NUCLEOTIDE SEQUENCE [LARGE SCALE GENOMIC DNA]</scope>
    <source>
        <strain evidence="12">JCM 18541</strain>
    </source>
</reference>
<feature type="transmembrane region" description="Helical" evidence="9">
    <location>
        <begin position="73"/>
        <end position="97"/>
    </location>
</feature>
<keyword evidence="12" id="KW-1185">Reference proteome</keyword>
<keyword evidence="5 9" id="KW-1133">Transmembrane helix</keyword>